<dbReference type="Proteomes" id="UP000227088">
    <property type="component" value="Unassembled WGS sequence"/>
</dbReference>
<evidence type="ECO:0000313" key="2">
    <source>
        <dbReference type="Proteomes" id="UP000227088"/>
    </source>
</evidence>
<protein>
    <recommendedName>
        <fullName evidence="3">Cell filamentation protein Fic</fullName>
    </recommendedName>
</protein>
<sequence length="184" mass="20622">MSGSILDITPFIPSDKGLETSSAPDNAMRLSQISAKLSGQLAAPTLRSLESYMRVINSYYSNLIEGNATRPHEIRAAQRGDYNTDPAKRDLQEESLGHMAVQKWLQEAAPDLDRVFSPEFIQQLHQKFYENIPENLWDIKNDQGDVVGRVVPGEWRTQQVAVGLHIPPDSESLDELMASFCSTY</sequence>
<dbReference type="PANTHER" id="PTHR13504:SF38">
    <property type="entry name" value="FIDO DOMAIN-CONTAINING PROTEIN"/>
    <property type="match status" value="1"/>
</dbReference>
<evidence type="ECO:0008006" key="3">
    <source>
        <dbReference type="Google" id="ProtNLM"/>
    </source>
</evidence>
<dbReference type="EMBL" id="MABE01000736">
    <property type="protein sequence ID" value="OUS33836.1"/>
    <property type="molecule type" value="Genomic_DNA"/>
</dbReference>
<dbReference type="InterPro" id="IPR040198">
    <property type="entry name" value="Fido_containing"/>
</dbReference>
<gene>
    <name evidence="1" type="ORF">A9R00_12890</name>
</gene>
<dbReference type="InterPro" id="IPR036597">
    <property type="entry name" value="Fido-like_dom_sf"/>
</dbReference>
<accession>A0A1Y5H9C4</accession>
<evidence type="ECO:0000313" key="1">
    <source>
        <dbReference type="EMBL" id="OUS33836.1"/>
    </source>
</evidence>
<dbReference type="AlphaFoldDB" id="A0A1Y5H9C4"/>
<dbReference type="PANTHER" id="PTHR13504">
    <property type="entry name" value="FIDO DOMAIN-CONTAINING PROTEIN DDB_G0283145"/>
    <property type="match status" value="1"/>
</dbReference>
<reference evidence="2" key="1">
    <citation type="journal article" date="2017" name="Proc. Natl. Acad. Sci. U.S.A.">
        <title>Simulation of Deepwater Horizon oil plume reveals substrate specialization within a complex community of hydrocarbon degraders.</title>
        <authorList>
            <person name="Hu P."/>
            <person name="Dubinsky E.A."/>
            <person name="Probst A.J."/>
            <person name="Wang J."/>
            <person name="Sieber C.M.K."/>
            <person name="Tom L.M."/>
            <person name="Gardinali P."/>
            <person name="Banfield J.F."/>
            <person name="Atlas R.M."/>
            <person name="Andersen G.L."/>
        </authorList>
    </citation>
    <scope>NUCLEOTIDE SEQUENCE [LARGE SCALE GENOMIC DNA]</scope>
</reference>
<dbReference type="Gene3D" id="1.10.3290.10">
    <property type="entry name" value="Fido-like domain"/>
    <property type="match status" value="1"/>
</dbReference>
<feature type="non-terminal residue" evidence="1">
    <location>
        <position position="184"/>
    </location>
</feature>
<comment type="caution">
    <text evidence="1">The sequence shown here is derived from an EMBL/GenBank/DDBJ whole genome shotgun (WGS) entry which is preliminary data.</text>
</comment>
<proteinExistence type="predicted"/>
<name>A0A1Y5H9C4_OLEAN</name>
<dbReference type="SUPFAM" id="SSF140931">
    <property type="entry name" value="Fic-like"/>
    <property type="match status" value="1"/>
</dbReference>
<organism evidence="1 2">
    <name type="scientific">Oleispira antarctica</name>
    <dbReference type="NCBI Taxonomy" id="188908"/>
    <lineage>
        <taxon>Bacteria</taxon>
        <taxon>Pseudomonadati</taxon>
        <taxon>Pseudomonadota</taxon>
        <taxon>Gammaproteobacteria</taxon>
        <taxon>Oceanospirillales</taxon>
        <taxon>Oceanospirillaceae</taxon>
        <taxon>Oleispira</taxon>
    </lineage>
</organism>